<dbReference type="GO" id="GO:0016616">
    <property type="term" value="F:oxidoreductase activity, acting on the CH-OH group of donors, NAD or NADP as acceptor"/>
    <property type="evidence" value="ECO:0007669"/>
    <property type="project" value="UniProtKB-ARBA"/>
</dbReference>
<dbReference type="EMBL" id="LFJN01000046">
    <property type="protein sequence ID" value="KPI35013.1"/>
    <property type="molecule type" value="Genomic_DNA"/>
</dbReference>
<gene>
    <name evidence="3" type="ORF">AB675_11918</name>
</gene>
<proteinExistence type="inferred from homology"/>
<dbReference type="InterPro" id="IPR036291">
    <property type="entry name" value="NAD(P)-bd_dom_sf"/>
</dbReference>
<dbReference type="RefSeq" id="XP_017994976.1">
    <property type="nucleotide sequence ID" value="XM_018140807.1"/>
</dbReference>
<evidence type="ECO:0000256" key="2">
    <source>
        <dbReference type="ARBA" id="ARBA00023002"/>
    </source>
</evidence>
<keyword evidence="2" id="KW-0560">Oxidoreductase</keyword>
<accession>A0A0N1GXK5</accession>
<keyword evidence="4" id="KW-1185">Reference proteome</keyword>
<dbReference type="VEuPathDB" id="FungiDB:AB675_11918"/>
<dbReference type="GeneID" id="28732688"/>
<protein>
    <submittedName>
        <fullName evidence="3">Bacilysin biosynthesis oxido BacC</fullName>
    </submittedName>
</protein>
<comment type="caution">
    <text evidence="3">The sequence shown here is derived from an EMBL/GenBank/DDBJ whole genome shotgun (WGS) entry which is preliminary data.</text>
</comment>
<dbReference type="PANTHER" id="PTHR43008:SF8">
    <property type="entry name" value="BENZIL REDUCTASE ((S)-BENZOIN FORMING) IRC24"/>
    <property type="match status" value="1"/>
</dbReference>
<sequence length="264" mass="28519">MSSRIVLVTGANTGLGFEIVKALSQSNATYTILVGGRDLDKAQTALSEAELVKASSSTRLEAVQIDIEDDASISSLCSHVEKQYGRLDVLINNAGAQFDQQVATGEIGMRDMWNRTWSVNTTSTWMITHALMPLLLKSADPRLIFMTSATATLTDHGNQSLKVNQSPEAGWPKLEAFIPAYRSAKTGLNMMMREWARILGNDNVKIWSVSPGWLATGLGYGAEKLKAMGAQDPAIGGAFVKDVIEGKRDGDVGKAINNDGIQSW</sequence>
<dbReference type="GO" id="GO:0050664">
    <property type="term" value="F:oxidoreductase activity, acting on NAD(P)H, oxygen as acceptor"/>
    <property type="evidence" value="ECO:0007669"/>
    <property type="project" value="TreeGrafter"/>
</dbReference>
<comment type="similarity">
    <text evidence="1">Belongs to the short-chain dehydrogenases/reductases (SDR) family.</text>
</comment>
<reference evidence="3 4" key="1">
    <citation type="submission" date="2015-06" db="EMBL/GenBank/DDBJ databases">
        <title>Draft genome of the ant-associated black yeast Phialophora attae CBS 131958.</title>
        <authorList>
            <person name="Moreno L.F."/>
            <person name="Stielow B.J."/>
            <person name="de Hoog S."/>
            <person name="Vicente V.A."/>
            <person name="Weiss V.A."/>
            <person name="de Vries M."/>
            <person name="Cruz L.M."/>
            <person name="Souza E.M."/>
        </authorList>
    </citation>
    <scope>NUCLEOTIDE SEQUENCE [LARGE SCALE GENOMIC DNA]</scope>
    <source>
        <strain evidence="3 4">CBS 131958</strain>
    </source>
</reference>
<evidence type="ECO:0000256" key="1">
    <source>
        <dbReference type="ARBA" id="ARBA00006484"/>
    </source>
</evidence>
<dbReference type="Proteomes" id="UP000038010">
    <property type="component" value="Unassembled WGS sequence"/>
</dbReference>
<dbReference type="PRINTS" id="PR00081">
    <property type="entry name" value="GDHRDH"/>
</dbReference>
<dbReference type="OrthoDB" id="1933717at2759"/>
<organism evidence="3 4">
    <name type="scientific">Cyphellophora attinorum</name>
    <dbReference type="NCBI Taxonomy" id="1664694"/>
    <lineage>
        <taxon>Eukaryota</taxon>
        <taxon>Fungi</taxon>
        <taxon>Dikarya</taxon>
        <taxon>Ascomycota</taxon>
        <taxon>Pezizomycotina</taxon>
        <taxon>Eurotiomycetes</taxon>
        <taxon>Chaetothyriomycetidae</taxon>
        <taxon>Chaetothyriales</taxon>
        <taxon>Cyphellophoraceae</taxon>
        <taxon>Cyphellophora</taxon>
    </lineage>
</organism>
<dbReference type="InterPro" id="IPR002347">
    <property type="entry name" value="SDR_fam"/>
</dbReference>
<dbReference type="Gene3D" id="3.40.50.720">
    <property type="entry name" value="NAD(P)-binding Rossmann-like Domain"/>
    <property type="match status" value="1"/>
</dbReference>
<name>A0A0N1GXK5_9EURO</name>
<evidence type="ECO:0000313" key="3">
    <source>
        <dbReference type="EMBL" id="KPI35013.1"/>
    </source>
</evidence>
<dbReference type="PANTHER" id="PTHR43008">
    <property type="entry name" value="BENZIL REDUCTASE"/>
    <property type="match status" value="1"/>
</dbReference>
<dbReference type="AlphaFoldDB" id="A0A0N1GXK5"/>
<dbReference type="Pfam" id="PF00106">
    <property type="entry name" value="adh_short"/>
    <property type="match status" value="1"/>
</dbReference>
<dbReference type="SUPFAM" id="SSF51735">
    <property type="entry name" value="NAD(P)-binding Rossmann-fold domains"/>
    <property type="match status" value="1"/>
</dbReference>
<evidence type="ECO:0000313" key="4">
    <source>
        <dbReference type="Proteomes" id="UP000038010"/>
    </source>
</evidence>